<organism evidence="2 3">
    <name type="scientific">Streptomyces xiangluensis</name>
    <dbReference type="NCBI Taxonomy" id="2665720"/>
    <lineage>
        <taxon>Bacteria</taxon>
        <taxon>Bacillati</taxon>
        <taxon>Actinomycetota</taxon>
        <taxon>Actinomycetes</taxon>
        <taxon>Kitasatosporales</taxon>
        <taxon>Streptomycetaceae</taxon>
        <taxon>Streptomyces</taxon>
    </lineage>
</organism>
<sequence length="91" mass="9449">MAGLALFGAASGAGAFAGSPAWLIVARAFMGAGSALLMPATVSVIVQSTWRPWPGLRPRPSTGHVGSGESTGTVGEERRGRWDRHRLGQFS</sequence>
<dbReference type="Proteomes" id="UP001596012">
    <property type="component" value="Unassembled WGS sequence"/>
</dbReference>
<gene>
    <name evidence="2" type="ORF">ACFPH6_15530</name>
</gene>
<proteinExistence type="predicted"/>
<feature type="compositionally biased region" description="Low complexity" evidence="1">
    <location>
        <begin position="61"/>
        <end position="74"/>
    </location>
</feature>
<reference evidence="3" key="1">
    <citation type="journal article" date="2019" name="Int. J. Syst. Evol. Microbiol.">
        <title>The Global Catalogue of Microorganisms (GCM) 10K type strain sequencing project: providing services to taxonomists for standard genome sequencing and annotation.</title>
        <authorList>
            <consortium name="The Broad Institute Genomics Platform"/>
            <consortium name="The Broad Institute Genome Sequencing Center for Infectious Disease"/>
            <person name="Wu L."/>
            <person name="Ma J."/>
        </authorList>
    </citation>
    <scope>NUCLEOTIDE SEQUENCE [LARGE SCALE GENOMIC DNA]</scope>
    <source>
        <strain evidence="3">DT43</strain>
    </source>
</reference>
<dbReference type="SUPFAM" id="SSF103473">
    <property type="entry name" value="MFS general substrate transporter"/>
    <property type="match status" value="1"/>
</dbReference>
<evidence type="ECO:0008006" key="4">
    <source>
        <dbReference type="Google" id="ProtNLM"/>
    </source>
</evidence>
<dbReference type="InterPro" id="IPR036259">
    <property type="entry name" value="MFS_trans_sf"/>
</dbReference>
<dbReference type="RefSeq" id="WP_386342370.1">
    <property type="nucleotide sequence ID" value="NZ_JBHSFG010000024.1"/>
</dbReference>
<dbReference type="Gene3D" id="1.20.1720.10">
    <property type="entry name" value="Multidrug resistance protein D"/>
    <property type="match status" value="1"/>
</dbReference>
<comment type="caution">
    <text evidence="2">The sequence shown here is derived from an EMBL/GenBank/DDBJ whole genome shotgun (WGS) entry which is preliminary data.</text>
</comment>
<name>A0ABV8YMW7_9ACTN</name>
<feature type="region of interest" description="Disordered" evidence="1">
    <location>
        <begin position="52"/>
        <end position="91"/>
    </location>
</feature>
<evidence type="ECO:0000313" key="2">
    <source>
        <dbReference type="EMBL" id="MFC4465917.1"/>
    </source>
</evidence>
<evidence type="ECO:0000256" key="1">
    <source>
        <dbReference type="SAM" id="MobiDB-lite"/>
    </source>
</evidence>
<accession>A0ABV8YMW7</accession>
<dbReference type="EMBL" id="JBHSFG010000024">
    <property type="protein sequence ID" value="MFC4465917.1"/>
    <property type="molecule type" value="Genomic_DNA"/>
</dbReference>
<protein>
    <recommendedName>
        <fullName evidence="4">Major facilitator superfamily (MFS) profile domain-containing protein</fullName>
    </recommendedName>
</protein>
<keyword evidence="3" id="KW-1185">Reference proteome</keyword>
<evidence type="ECO:0000313" key="3">
    <source>
        <dbReference type="Proteomes" id="UP001596012"/>
    </source>
</evidence>